<accession>A0A840AJA2</accession>
<gene>
    <name evidence="6" type="ORF">GGR25_000030</name>
</gene>
<dbReference type="AlphaFoldDB" id="A0A840AJA2"/>
<name>A0A840AJA2_9HYPH</name>
<evidence type="ECO:0000259" key="5">
    <source>
        <dbReference type="PROSITE" id="PS50893"/>
    </source>
</evidence>
<keyword evidence="3" id="KW-0547">Nucleotide-binding</keyword>
<dbReference type="RefSeq" id="WP_183396715.1">
    <property type="nucleotide sequence ID" value="NZ_JACIDS010000001.1"/>
</dbReference>
<dbReference type="PANTHER" id="PTHR43553">
    <property type="entry name" value="HEAVY METAL TRANSPORTER"/>
    <property type="match status" value="1"/>
</dbReference>
<dbReference type="GO" id="GO:0005524">
    <property type="term" value="F:ATP binding"/>
    <property type="evidence" value="ECO:0007669"/>
    <property type="project" value="UniProtKB-KW"/>
</dbReference>
<dbReference type="SUPFAM" id="SSF52540">
    <property type="entry name" value="P-loop containing nucleoside triphosphate hydrolases"/>
    <property type="match status" value="1"/>
</dbReference>
<proteinExistence type="inferred from homology"/>
<dbReference type="GO" id="GO:0043190">
    <property type="term" value="C:ATP-binding cassette (ABC) transporter complex"/>
    <property type="evidence" value="ECO:0007669"/>
    <property type="project" value="TreeGrafter"/>
</dbReference>
<feature type="domain" description="ABC transporter" evidence="5">
    <location>
        <begin position="5"/>
        <end position="245"/>
    </location>
</feature>
<dbReference type="GO" id="GO:0042626">
    <property type="term" value="F:ATPase-coupled transmembrane transporter activity"/>
    <property type="evidence" value="ECO:0007669"/>
    <property type="project" value="TreeGrafter"/>
</dbReference>
<dbReference type="Gene3D" id="3.40.50.300">
    <property type="entry name" value="P-loop containing nucleotide triphosphate hydrolases"/>
    <property type="match status" value="1"/>
</dbReference>
<keyword evidence="2" id="KW-0813">Transport</keyword>
<comment type="caution">
    <text evidence="6">The sequence shown here is derived from an EMBL/GenBank/DDBJ whole genome shotgun (WGS) entry which is preliminary data.</text>
</comment>
<dbReference type="PANTHER" id="PTHR43553:SF24">
    <property type="entry name" value="ENERGY-COUPLING FACTOR TRANSPORTER ATP-BINDING PROTEIN ECFA1"/>
    <property type="match status" value="1"/>
</dbReference>
<evidence type="ECO:0000313" key="6">
    <source>
        <dbReference type="EMBL" id="MBB3929011.1"/>
    </source>
</evidence>
<dbReference type="InterPro" id="IPR050095">
    <property type="entry name" value="ECF_ABC_transporter_ATP-bd"/>
</dbReference>
<dbReference type="Pfam" id="PF00005">
    <property type="entry name" value="ABC_tran"/>
    <property type="match status" value="1"/>
</dbReference>
<reference evidence="6 7" key="1">
    <citation type="submission" date="2020-08" db="EMBL/GenBank/DDBJ databases">
        <title>Genomic Encyclopedia of Type Strains, Phase IV (KMG-IV): sequencing the most valuable type-strain genomes for metagenomic binning, comparative biology and taxonomic classification.</title>
        <authorList>
            <person name="Goeker M."/>
        </authorList>
    </citation>
    <scope>NUCLEOTIDE SEQUENCE [LARGE SCALE GENOMIC DNA]</scope>
    <source>
        <strain evidence="6 7">DSM 25966</strain>
    </source>
</reference>
<evidence type="ECO:0000256" key="2">
    <source>
        <dbReference type="ARBA" id="ARBA00022448"/>
    </source>
</evidence>
<protein>
    <submittedName>
        <fullName evidence="6">Energy-coupling factor transporter ATP-binding protein EcfA2</fullName>
    </submittedName>
</protein>
<dbReference type="CDD" id="cd03225">
    <property type="entry name" value="ABC_cobalt_CbiO_domain1"/>
    <property type="match status" value="1"/>
</dbReference>
<dbReference type="InterPro" id="IPR017871">
    <property type="entry name" value="ABC_transporter-like_CS"/>
</dbReference>
<dbReference type="PROSITE" id="PS00211">
    <property type="entry name" value="ABC_TRANSPORTER_1"/>
    <property type="match status" value="1"/>
</dbReference>
<sequence length="284" mass="30114">MAPLIEVHDLRFRYPLAKAPILDGLSLVIGEGERVAILAPNAAGKTTLARWLAGHLPDGALKAESGFVAMEGRNWSEWDVAERAAAIQFVGQVPSQQLSGCAFTVYEEIAFGPCNLALPEAEVRRRVDEAMVVCNLAHLANRDPFTLSGGEQQRLSIAAALAMHPRVLVLDEPTSNLDPESRDDLIAQIDKLPGGLTIIVLEVALRPSLALANRFLLLDGGRIVADGTAGEVLNDPRCIEALGMTSIAAAMAGLRDAGAWPGDKALPLTLAEARASLGVQHARG</sequence>
<evidence type="ECO:0000313" key="7">
    <source>
        <dbReference type="Proteomes" id="UP000553963"/>
    </source>
</evidence>
<keyword evidence="4 6" id="KW-0067">ATP-binding</keyword>
<dbReference type="SMART" id="SM00382">
    <property type="entry name" value="AAA"/>
    <property type="match status" value="1"/>
</dbReference>
<dbReference type="GO" id="GO:0016887">
    <property type="term" value="F:ATP hydrolysis activity"/>
    <property type="evidence" value="ECO:0007669"/>
    <property type="project" value="InterPro"/>
</dbReference>
<dbReference type="InterPro" id="IPR027417">
    <property type="entry name" value="P-loop_NTPase"/>
</dbReference>
<comment type="similarity">
    <text evidence="1">Belongs to the ABC transporter superfamily.</text>
</comment>
<evidence type="ECO:0000256" key="4">
    <source>
        <dbReference type="ARBA" id="ARBA00022840"/>
    </source>
</evidence>
<dbReference type="InterPro" id="IPR015856">
    <property type="entry name" value="ABC_transpr_CbiO/EcfA_su"/>
</dbReference>
<keyword evidence="7" id="KW-1185">Reference proteome</keyword>
<dbReference type="EMBL" id="JACIDS010000001">
    <property type="protein sequence ID" value="MBB3929011.1"/>
    <property type="molecule type" value="Genomic_DNA"/>
</dbReference>
<dbReference type="PROSITE" id="PS50893">
    <property type="entry name" value="ABC_TRANSPORTER_2"/>
    <property type="match status" value="1"/>
</dbReference>
<dbReference type="Proteomes" id="UP000553963">
    <property type="component" value="Unassembled WGS sequence"/>
</dbReference>
<dbReference type="InterPro" id="IPR003593">
    <property type="entry name" value="AAA+_ATPase"/>
</dbReference>
<organism evidence="6 7">
    <name type="scientific">Kaistia hirudinis</name>
    <dbReference type="NCBI Taxonomy" id="1293440"/>
    <lineage>
        <taxon>Bacteria</taxon>
        <taxon>Pseudomonadati</taxon>
        <taxon>Pseudomonadota</taxon>
        <taxon>Alphaproteobacteria</taxon>
        <taxon>Hyphomicrobiales</taxon>
        <taxon>Kaistiaceae</taxon>
        <taxon>Kaistia</taxon>
    </lineage>
</organism>
<evidence type="ECO:0000256" key="1">
    <source>
        <dbReference type="ARBA" id="ARBA00005417"/>
    </source>
</evidence>
<dbReference type="InterPro" id="IPR003439">
    <property type="entry name" value="ABC_transporter-like_ATP-bd"/>
</dbReference>
<evidence type="ECO:0000256" key="3">
    <source>
        <dbReference type="ARBA" id="ARBA00022741"/>
    </source>
</evidence>